<organism evidence="2 3">
    <name type="scientific">Ktedonospora formicarum</name>
    <dbReference type="NCBI Taxonomy" id="2778364"/>
    <lineage>
        <taxon>Bacteria</taxon>
        <taxon>Bacillati</taxon>
        <taxon>Chloroflexota</taxon>
        <taxon>Ktedonobacteria</taxon>
        <taxon>Ktedonobacterales</taxon>
        <taxon>Ktedonobacteraceae</taxon>
        <taxon>Ktedonospora</taxon>
    </lineage>
</organism>
<proteinExistence type="predicted"/>
<dbReference type="InterPro" id="IPR029063">
    <property type="entry name" value="SAM-dependent_MTases_sf"/>
</dbReference>
<keyword evidence="3" id="KW-1185">Reference proteome</keyword>
<reference evidence="2" key="1">
    <citation type="submission" date="2020-10" db="EMBL/GenBank/DDBJ databases">
        <title>Taxonomic study of unclassified bacteria belonging to the class Ktedonobacteria.</title>
        <authorList>
            <person name="Yabe S."/>
            <person name="Wang C.M."/>
            <person name="Zheng Y."/>
            <person name="Sakai Y."/>
            <person name="Cavaletti L."/>
            <person name="Monciardini P."/>
            <person name="Donadio S."/>
        </authorList>
    </citation>
    <scope>NUCLEOTIDE SEQUENCE</scope>
    <source>
        <strain evidence="2">SOSP1-1</strain>
    </source>
</reference>
<dbReference type="InterPro" id="IPR013216">
    <property type="entry name" value="Methyltransf_11"/>
</dbReference>
<feature type="domain" description="Methyltransferase type 11" evidence="1">
    <location>
        <begin position="202"/>
        <end position="293"/>
    </location>
</feature>
<name>A0A8J3MV69_9CHLR</name>
<dbReference type="EMBL" id="BNJF01000002">
    <property type="protein sequence ID" value="GHO46190.1"/>
    <property type="molecule type" value="Genomic_DNA"/>
</dbReference>
<evidence type="ECO:0000313" key="3">
    <source>
        <dbReference type="Proteomes" id="UP000612362"/>
    </source>
</evidence>
<dbReference type="SUPFAM" id="SSF53335">
    <property type="entry name" value="S-adenosyl-L-methionine-dependent methyltransferases"/>
    <property type="match status" value="1"/>
</dbReference>
<gene>
    <name evidence="2" type="ORF">KSX_43530</name>
</gene>
<dbReference type="Proteomes" id="UP000612362">
    <property type="component" value="Unassembled WGS sequence"/>
</dbReference>
<comment type="caution">
    <text evidence="2">The sequence shown here is derived from an EMBL/GenBank/DDBJ whole genome shotgun (WGS) entry which is preliminary data.</text>
</comment>
<dbReference type="AlphaFoldDB" id="A0A8J3MV69"/>
<dbReference type="GO" id="GO:0008757">
    <property type="term" value="F:S-adenosylmethionine-dependent methyltransferase activity"/>
    <property type="evidence" value="ECO:0007669"/>
    <property type="project" value="InterPro"/>
</dbReference>
<evidence type="ECO:0000259" key="1">
    <source>
        <dbReference type="Pfam" id="PF08241"/>
    </source>
</evidence>
<dbReference type="Pfam" id="PF08241">
    <property type="entry name" value="Methyltransf_11"/>
    <property type="match status" value="1"/>
</dbReference>
<sequence>MSTRWWSTLIGIVTALEQAHIDYTLLENASLYVQGALNTPPTQLALAVQWDLFQRACELFATMPEERTEEVGRASFLREGLSIAFTCQYNTVVATDPERLRVEHDGQNLWAKALDFYVRTLPASNKNVQAIKAYWHTLQEQNNHLNAQAWNQETYNAWLARFGTPEEAASRLHKNPRARLGSHVPHLPELQGRKIINLLGSHGAKAIALALLGANATVVDISSENAAYALDVARAAGVDLRYIVSDVLSLPESELDASYDLVLLELGVLHYFVDLEPLMSTITRLLRPGGLLLLQDFHPISTKLITSRGARHKVSGNYFDKSIITQTVATSKHLNPAYQEHTPVVYQRQWTLGEIITAIATSGLIIASLTEEPNPKLDDRGIPKLFTVTAHKSLH</sequence>
<protein>
    <recommendedName>
        <fullName evidence="1">Methyltransferase type 11 domain-containing protein</fullName>
    </recommendedName>
</protein>
<accession>A0A8J3MV69</accession>
<evidence type="ECO:0000313" key="2">
    <source>
        <dbReference type="EMBL" id="GHO46190.1"/>
    </source>
</evidence>
<dbReference type="Gene3D" id="3.40.50.150">
    <property type="entry name" value="Vaccinia Virus protein VP39"/>
    <property type="match status" value="1"/>
</dbReference>